<dbReference type="InterPro" id="IPR051795">
    <property type="entry name" value="Glycosyl_Hydrlase_43"/>
</dbReference>
<dbReference type="EMBL" id="WVTA01000005">
    <property type="protein sequence ID" value="KAK3210041.1"/>
    <property type="molecule type" value="Genomic_DNA"/>
</dbReference>
<comment type="caution">
    <text evidence="7">The sequence shown here is derived from an EMBL/GenBank/DDBJ whole genome shotgun (WGS) entry which is preliminary data.</text>
</comment>
<evidence type="ECO:0000313" key="8">
    <source>
        <dbReference type="Proteomes" id="UP001280581"/>
    </source>
</evidence>
<accession>A0AAN6LZN0</accession>
<dbReference type="GO" id="GO:0004553">
    <property type="term" value="F:hydrolase activity, hydrolyzing O-glycosyl compounds"/>
    <property type="evidence" value="ECO:0007669"/>
    <property type="project" value="InterPro"/>
</dbReference>
<protein>
    <recommendedName>
        <fullName evidence="6">Beta-xylosidase C-terminal Concanavalin A-like domain-containing protein</fullName>
    </recommendedName>
</protein>
<dbReference type="Gene3D" id="2.60.120.200">
    <property type="match status" value="1"/>
</dbReference>
<dbReference type="AlphaFoldDB" id="A0AAN6LZN0"/>
<evidence type="ECO:0000256" key="1">
    <source>
        <dbReference type="ARBA" id="ARBA00009865"/>
    </source>
</evidence>
<evidence type="ECO:0000256" key="4">
    <source>
        <dbReference type="PIRSR" id="PIRSR606710-2"/>
    </source>
</evidence>
<name>A0AAN6LZN0_9PLEO</name>
<dbReference type="InterPro" id="IPR013320">
    <property type="entry name" value="ConA-like_dom_sf"/>
</dbReference>
<dbReference type="SUPFAM" id="SSF75005">
    <property type="entry name" value="Arabinanase/levansucrase/invertase"/>
    <property type="match status" value="1"/>
</dbReference>
<feature type="site" description="Important for catalytic activity, responsible for pKa modulation of the active site Glu and correct orientation of both the proton donor and substrate" evidence="4">
    <location>
        <position position="171"/>
    </location>
</feature>
<dbReference type="InterPro" id="IPR023296">
    <property type="entry name" value="Glyco_hydro_beta-prop_sf"/>
</dbReference>
<proteinExistence type="inferred from homology"/>
<dbReference type="PANTHER" id="PTHR42812:SF12">
    <property type="entry name" value="BETA-XYLOSIDASE-RELATED"/>
    <property type="match status" value="1"/>
</dbReference>
<organism evidence="7 8">
    <name type="scientific">Pseudopithomyces chartarum</name>
    <dbReference type="NCBI Taxonomy" id="1892770"/>
    <lineage>
        <taxon>Eukaryota</taxon>
        <taxon>Fungi</taxon>
        <taxon>Dikarya</taxon>
        <taxon>Ascomycota</taxon>
        <taxon>Pezizomycotina</taxon>
        <taxon>Dothideomycetes</taxon>
        <taxon>Pleosporomycetidae</taxon>
        <taxon>Pleosporales</taxon>
        <taxon>Massarineae</taxon>
        <taxon>Didymosphaeriaceae</taxon>
        <taxon>Pseudopithomyces</taxon>
    </lineage>
</organism>
<dbReference type="SUPFAM" id="SSF49899">
    <property type="entry name" value="Concanavalin A-like lectins/glucanases"/>
    <property type="match status" value="1"/>
</dbReference>
<dbReference type="InterPro" id="IPR041542">
    <property type="entry name" value="GH43_C2"/>
</dbReference>
<dbReference type="GO" id="GO:0005975">
    <property type="term" value="P:carbohydrate metabolic process"/>
    <property type="evidence" value="ECO:0007669"/>
    <property type="project" value="InterPro"/>
</dbReference>
<sequence>MRISHRQSAMSRHIMTKGFLALTIFFPDVAKGQWNSTQFLNPILPGFHPDPSCAFIVEEETFYCASSSFNAFPGIPIHASKDLKTWRLVGNVLNRETQLPELAISVGGTSGIWAPTLRLRDGMWYLLTTMVHDKKAPDDPTRWRNVIFTTNNIWNESSWSDAVHFDFEGYDTSPFWDEDGTSYVVGSHAYRVERPGNHLAKVNLTTGAVQNNWTNLWSGTGGLAPEGPHIYRKDGYYYLMIAEVQTVGHADLFQDSHGKWWCVALSTRGGPSFKFYPMGRETVLTNATWFEGEWPLIHNPVRGVMDGWPLTEMNQTLPGGGPLVDQGDNNIQFLPGSKLPPHFLHWRIPVRDNYIVSPKGRRGYLGLRPSNLNLTGIDGNSAIGGQTFVGRRQVDSLFTYRVTLDYSPKSIQEEAGVTLFLTQNHHARLGITLLPTSNTSSILTQHLRFTTEPYSSAAPPFSTPLSVHLQNTQLVMEVTAFNETHFSFAIGPAGSSKLSVFAYAPGDIVSWGFTGTLIGVYATSNGGNGTSIAYVKDWTYKGQGQIRN</sequence>
<reference evidence="7 8" key="1">
    <citation type="submission" date="2021-02" db="EMBL/GenBank/DDBJ databases">
        <title>Genome assembly of Pseudopithomyces chartarum.</title>
        <authorList>
            <person name="Jauregui R."/>
            <person name="Singh J."/>
            <person name="Voisey C."/>
        </authorList>
    </citation>
    <scope>NUCLEOTIDE SEQUENCE [LARGE SCALE GENOMIC DNA]</scope>
    <source>
        <strain evidence="7 8">AGR01</strain>
    </source>
</reference>
<gene>
    <name evidence="7" type="ORF">GRF29_44g1475857</name>
</gene>
<evidence type="ECO:0000256" key="3">
    <source>
        <dbReference type="ARBA" id="ARBA00023295"/>
    </source>
</evidence>
<feature type="domain" description="Beta-xylosidase C-terminal Concanavalin A-like" evidence="6">
    <location>
        <begin position="337"/>
        <end position="541"/>
    </location>
</feature>
<evidence type="ECO:0000256" key="2">
    <source>
        <dbReference type="ARBA" id="ARBA00022801"/>
    </source>
</evidence>
<keyword evidence="8" id="KW-1185">Reference proteome</keyword>
<dbReference type="Pfam" id="PF04616">
    <property type="entry name" value="Glyco_hydro_43"/>
    <property type="match status" value="1"/>
</dbReference>
<comment type="similarity">
    <text evidence="1 5">Belongs to the glycosyl hydrolase 43 family.</text>
</comment>
<dbReference type="Gene3D" id="2.115.10.20">
    <property type="entry name" value="Glycosyl hydrolase domain, family 43"/>
    <property type="match status" value="2"/>
</dbReference>
<keyword evidence="3 5" id="KW-0326">Glycosidase</keyword>
<evidence type="ECO:0000313" key="7">
    <source>
        <dbReference type="EMBL" id="KAK3210041.1"/>
    </source>
</evidence>
<evidence type="ECO:0000259" key="6">
    <source>
        <dbReference type="Pfam" id="PF17851"/>
    </source>
</evidence>
<dbReference type="PANTHER" id="PTHR42812">
    <property type="entry name" value="BETA-XYLOSIDASE"/>
    <property type="match status" value="1"/>
</dbReference>
<dbReference type="InterPro" id="IPR006710">
    <property type="entry name" value="Glyco_hydro_43"/>
</dbReference>
<dbReference type="Pfam" id="PF17851">
    <property type="entry name" value="GH43_C2"/>
    <property type="match status" value="1"/>
</dbReference>
<keyword evidence="2 5" id="KW-0378">Hydrolase</keyword>
<dbReference type="Proteomes" id="UP001280581">
    <property type="component" value="Unassembled WGS sequence"/>
</dbReference>
<evidence type="ECO:0000256" key="5">
    <source>
        <dbReference type="RuleBase" id="RU361187"/>
    </source>
</evidence>